<comment type="caution">
    <text evidence="1">The sequence shown here is derived from an EMBL/GenBank/DDBJ whole genome shotgun (WGS) entry which is preliminary data.</text>
</comment>
<reference evidence="1" key="1">
    <citation type="submission" date="2021-06" db="EMBL/GenBank/DDBJ databases">
        <authorList>
            <person name="Kallberg Y."/>
            <person name="Tangrot J."/>
            <person name="Rosling A."/>
        </authorList>
    </citation>
    <scope>NUCLEOTIDE SEQUENCE</scope>
    <source>
        <strain evidence="1">CL356</strain>
    </source>
</reference>
<name>A0ACA9KG73_9GLOM</name>
<dbReference type="Proteomes" id="UP000789525">
    <property type="component" value="Unassembled WGS sequence"/>
</dbReference>
<evidence type="ECO:0000313" key="1">
    <source>
        <dbReference type="EMBL" id="CAG8472159.1"/>
    </source>
</evidence>
<organism evidence="1 2">
    <name type="scientific">Acaulospora colombiana</name>
    <dbReference type="NCBI Taxonomy" id="27376"/>
    <lineage>
        <taxon>Eukaryota</taxon>
        <taxon>Fungi</taxon>
        <taxon>Fungi incertae sedis</taxon>
        <taxon>Mucoromycota</taxon>
        <taxon>Glomeromycotina</taxon>
        <taxon>Glomeromycetes</taxon>
        <taxon>Diversisporales</taxon>
        <taxon>Acaulosporaceae</taxon>
        <taxon>Acaulospora</taxon>
    </lineage>
</organism>
<evidence type="ECO:0000313" key="2">
    <source>
        <dbReference type="Proteomes" id="UP000789525"/>
    </source>
</evidence>
<accession>A0ACA9KG73</accession>
<keyword evidence="2" id="KW-1185">Reference proteome</keyword>
<sequence>MNSVLGIIASNHVSNLGIAFSFPMALLATSSSMFVGGLFLVKVPRDDEELIVFTEGFDQVPENLSGPRFSNDVRTNQIEEAPLIPKKRPPKEPDVGGWGLFKDRDALLFIITMALLAGTALMYINNVGDVIKHLYYNSHSPDSNAPGDLLGEEYQSRMKQEIQELQNLHTVQDSHKNE</sequence>
<gene>
    <name evidence="1" type="ORF">ACOLOM_LOCUS1636</name>
</gene>
<protein>
    <submittedName>
        <fullName evidence="1">10236_t:CDS:1</fullName>
    </submittedName>
</protein>
<proteinExistence type="predicted"/>
<dbReference type="EMBL" id="CAJVPT010001976">
    <property type="protein sequence ID" value="CAG8472159.1"/>
    <property type="molecule type" value="Genomic_DNA"/>
</dbReference>